<accession>A0A5J4QIJ8</accession>
<dbReference type="EMBL" id="SNRW01045143">
    <property type="protein sequence ID" value="KAA6321736.1"/>
    <property type="molecule type" value="Genomic_DNA"/>
</dbReference>
<comment type="caution">
    <text evidence="1">The sequence shown here is derived from an EMBL/GenBank/DDBJ whole genome shotgun (WGS) entry which is preliminary data.</text>
</comment>
<dbReference type="AlphaFoldDB" id="A0A5J4QIJ8"/>
<evidence type="ECO:0000313" key="2">
    <source>
        <dbReference type="Proteomes" id="UP000324800"/>
    </source>
</evidence>
<sequence>PDGCTRKCEMFHYQNSENCLCGSEEEFKSQCLAGVCINYNDPAGCGCAADGSESQGYNNSDCLEDKSFAQLSECNEESGIKVEEGSCKCTSDYAPEGCKCARDDKIFDFTKSQCQKAKYESLQQCSNGNQVGETLCKCSEGNHPDGCICTNNHHPEQCICDYGDDNFDIMRCEAAKQVCTSENPDKPDGCTRKCEMFHYQNSENCLCGSEEEFKSQCLAGVCINYNDP</sequence>
<reference evidence="1 2" key="1">
    <citation type="submission" date="2019-03" db="EMBL/GenBank/DDBJ databases">
        <title>Single cell metagenomics reveals metabolic interactions within the superorganism composed of flagellate Streblomastix strix and complex community of Bacteroidetes bacteria on its surface.</title>
        <authorList>
            <person name="Treitli S.C."/>
            <person name="Kolisko M."/>
            <person name="Husnik F."/>
            <person name="Keeling P."/>
            <person name="Hampl V."/>
        </authorList>
    </citation>
    <scope>NUCLEOTIDE SEQUENCE [LARGE SCALE GENOMIC DNA]</scope>
    <source>
        <strain evidence="1">ST1C</strain>
    </source>
</reference>
<organism evidence="1 2">
    <name type="scientific">Streblomastix strix</name>
    <dbReference type="NCBI Taxonomy" id="222440"/>
    <lineage>
        <taxon>Eukaryota</taxon>
        <taxon>Metamonada</taxon>
        <taxon>Preaxostyla</taxon>
        <taxon>Oxymonadida</taxon>
        <taxon>Streblomastigidae</taxon>
        <taxon>Streblomastix</taxon>
    </lineage>
</organism>
<feature type="non-terminal residue" evidence="1">
    <location>
        <position position="1"/>
    </location>
</feature>
<feature type="non-terminal residue" evidence="1">
    <location>
        <position position="228"/>
    </location>
</feature>
<gene>
    <name evidence="1" type="ORF">EZS28_054517</name>
</gene>
<dbReference type="OrthoDB" id="8188414at2759"/>
<evidence type="ECO:0000313" key="1">
    <source>
        <dbReference type="EMBL" id="KAA6321736.1"/>
    </source>
</evidence>
<proteinExistence type="predicted"/>
<dbReference type="Proteomes" id="UP000324800">
    <property type="component" value="Unassembled WGS sequence"/>
</dbReference>
<name>A0A5J4QIJ8_9EUKA</name>
<protein>
    <submittedName>
        <fullName evidence="1">Uncharacterized protein</fullName>
    </submittedName>
</protein>